<keyword evidence="8" id="KW-1185">Reference proteome</keyword>
<feature type="region of interest" description="Disordered" evidence="5">
    <location>
        <begin position="455"/>
        <end position="502"/>
    </location>
</feature>
<evidence type="ECO:0000313" key="8">
    <source>
        <dbReference type="Proteomes" id="UP000789342"/>
    </source>
</evidence>
<dbReference type="PANTHER" id="PTHR12221:SF6">
    <property type="entry name" value="PESCADILLO HOMOLOG"/>
    <property type="match status" value="1"/>
</dbReference>
<sequence length="502" mass="58802">KVKSETVANCQRLSIEFQQYVVHTRSLRKVFLSIKGIYYQVEIKGQVITWLVPYQFSQRVPDDVDFRVMLTFLEFYQTLIGFVNFKLYTDANLSYPPKLDILKDEGSGGLNVLAIEPKNVHLSLNSLNVEYEKKSESMTSEEKVQKLKSEERLKTLSQKLDTMEDKESTDHLDDTETDVNENLMDEFIEQTSEQSTSQGQTLIYQDIHPASTVLLEFQQLFSKCIFYLSREVPKYSLEFVIRAFGGQVGWDDTVGMGSPFKEHDERITHYITDRQMTREPISTRIYVQPQWVYDCINARKLLRTKPYQPDKALPAHLSPFVEYKEGDYLPGNIDDFEGTMEEMEVSDSQKNVKSDTKEESDSEMEESETNSSDEVTNHAENNESEVEEMIHQMELEAETVGIPFSKYQKNRERIEKQNKNTVEEHEVAITGRKRSAKEIEEEETKELAKIMMPKKQKKLYKKMQYGKKKQEEKMLNLKRKKEILEKKKRKDNDAKERRKEKP</sequence>
<dbReference type="PANTHER" id="PTHR12221">
    <property type="entry name" value="PESCADILLO - RELATED"/>
    <property type="match status" value="1"/>
</dbReference>
<evidence type="ECO:0000256" key="5">
    <source>
        <dbReference type="SAM" id="MobiDB-lite"/>
    </source>
</evidence>
<dbReference type="EMBL" id="CAJVPV010017776">
    <property type="protein sequence ID" value="CAG8704091.1"/>
    <property type="molecule type" value="Genomic_DNA"/>
</dbReference>
<dbReference type="GO" id="GO:0000463">
    <property type="term" value="P:maturation of LSU-rRNA from tricistronic rRNA transcript (SSU-rRNA, 5.8S rRNA, LSU-rRNA)"/>
    <property type="evidence" value="ECO:0007669"/>
    <property type="project" value="TreeGrafter"/>
</dbReference>
<feature type="compositionally biased region" description="Basic residues" evidence="5">
    <location>
        <begin position="455"/>
        <end position="467"/>
    </location>
</feature>
<reference evidence="7" key="1">
    <citation type="submission" date="2021-06" db="EMBL/GenBank/DDBJ databases">
        <authorList>
            <person name="Kallberg Y."/>
            <person name="Tangrot J."/>
            <person name="Rosling A."/>
        </authorList>
    </citation>
    <scope>NUCLEOTIDE SEQUENCE</scope>
    <source>
        <strain evidence="7">CL551</strain>
    </source>
</reference>
<evidence type="ECO:0000256" key="3">
    <source>
        <dbReference type="ARBA" id="ARBA00022552"/>
    </source>
</evidence>
<dbReference type="SUPFAM" id="SSF52113">
    <property type="entry name" value="BRCT domain"/>
    <property type="match status" value="1"/>
</dbReference>
<dbReference type="Pfam" id="PF16589">
    <property type="entry name" value="BRCT_2"/>
    <property type="match status" value="1"/>
</dbReference>
<dbReference type="CDD" id="cd17709">
    <property type="entry name" value="BRCT_pescadillo_like"/>
    <property type="match status" value="1"/>
</dbReference>
<keyword evidence="2" id="KW-0690">Ribosome biogenesis</keyword>
<comment type="subcellular location">
    <subcellularLocation>
        <location evidence="1">Nucleus</location>
        <location evidence="1">Nucleolus</location>
    </subcellularLocation>
</comment>
<dbReference type="PROSITE" id="PS50172">
    <property type="entry name" value="BRCT"/>
    <property type="match status" value="1"/>
</dbReference>
<accession>A0A9N9HT05</accession>
<feature type="compositionally biased region" description="Basic and acidic residues" evidence="5">
    <location>
        <begin position="482"/>
        <end position="502"/>
    </location>
</feature>
<dbReference type="InterPro" id="IPR036420">
    <property type="entry name" value="BRCT_dom_sf"/>
</dbReference>
<dbReference type="GO" id="GO:0070545">
    <property type="term" value="C:PeBoW complex"/>
    <property type="evidence" value="ECO:0007669"/>
    <property type="project" value="TreeGrafter"/>
</dbReference>
<dbReference type="InterPro" id="IPR010613">
    <property type="entry name" value="PES"/>
</dbReference>
<evidence type="ECO:0000256" key="1">
    <source>
        <dbReference type="ARBA" id="ARBA00004604"/>
    </source>
</evidence>
<keyword evidence="3" id="KW-0698">rRNA processing</keyword>
<dbReference type="Proteomes" id="UP000789342">
    <property type="component" value="Unassembled WGS sequence"/>
</dbReference>
<evidence type="ECO:0000256" key="2">
    <source>
        <dbReference type="ARBA" id="ARBA00022517"/>
    </source>
</evidence>
<feature type="region of interest" description="Disordered" evidence="5">
    <location>
        <begin position="342"/>
        <end position="385"/>
    </location>
</feature>
<dbReference type="Pfam" id="PF06732">
    <property type="entry name" value="Pescadillo_N"/>
    <property type="match status" value="1"/>
</dbReference>
<evidence type="ECO:0000256" key="4">
    <source>
        <dbReference type="ARBA" id="ARBA00023242"/>
    </source>
</evidence>
<comment type="caution">
    <text evidence="7">The sequence shown here is derived from an EMBL/GenBank/DDBJ whole genome shotgun (WGS) entry which is preliminary data.</text>
</comment>
<dbReference type="InterPro" id="IPR001357">
    <property type="entry name" value="BRCT_dom"/>
</dbReference>
<dbReference type="OrthoDB" id="10264910at2759"/>
<dbReference type="GO" id="GO:0003723">
    <property type="term" value="F:RNA binding"/>
    <property type="evidence" value="ECO:0007669"/>
    <property type="project" value="TreeGrafter"/>
</dbReference>
<gene>
    <name evidence="7" type="ORF">AMORRO_LOCUS12296</name>
</gene>
<name>A0A9N9HT05_9GLOM</name>
<organism evidence="7 8">
    <name type="scientific">Acaulospora morrowiae</name>
    <dbReference type="NCBI Taxonomy" id="94023"/>
    <lineage>
        <taxon>Eukaryota</taxon>
        <taxon>Fungi</taxon>
        <taxon>Fungi incertae sedis</taxon>
        <taxon>Mucoromycota</taxon>
        <taxon>Glomeromycotina</taxon>
        <taxon>Glomeromycetes</taxon>
        <taxon>Diversisporales</taxon>
        <taxon>Acaulosporaceae</taxon>
        <taxon>Acaulospora</taxon>
    </lineage>
</organism>
<feature type="compositionally biased region" description="Basic and acidic residues" evidence="5">
    <location>
        <begin position="350"/>
        <end position="359"/>
    </location>
</feature>
<protein>
    <submittedName>
        <fullName evidence="7">8_t:CDS:1</fullName>
    </submittedName>
</protein>
<feature type="non-terminal residue" evidence="7">
    <location>
        <position position="502"/>
    </location>
</feature>
<evidence type="ECO:0000259" key="6">
    <source>
        <dbReference type="PROSITE" id="PS50172"/>
    </source>
</evidence>
<dbReference type="FunFam" id="3.40.50.10190:FF:000002">
    <property type="entry name" value="Pescadillo homolog"/>
    <property type="match status" value="1"/>
</dbReference>
<evidence type="ECO:0000313" key="7">
    <source>
        <dbReference type="EMBL" id="CAG8704091.1"/>
    </source>
</evidence>
<feature type="domain" description="BRCT" evidence="6">
    <location>
        <begin position="216"/>
        <end position="309"/>
    </location>
</feature>
<dbReference type="AlphaFoldDB" id="A0A9N9HT05"/>
<proteinExistence type="predicted"/>
<dbReference type="Gene3D" id="3.40.50.10190">
    <property type="entry name" value="BRCT domain"/>
    <property type="match status" value="1"/>
</dbReference>
<keyword evidence="4" id="KW-0539">Nucleus</keyword>